<accession>A0AA88YJD7</accession>
<dbReference type="PANTHER" id="PTHR10404">
    <property type="entry name" value="N-ACETYLATED-ALPHA-LINKED ACIDIC DIPEPTIDASE"/>
    <property type="match status" value="1"/>
</dbReference>
<dbReference type="InterPro" id="IPR007484">
    <property type="entry name" value="Peptidase_M28"/>
</dbReference>
<feature type="transmembrane region" description="Helical" evidence="2">
    <location>
        <begin position="47"/>
        <end position="68"/>
    </location>
</feature>
<dbReference type="FunFam" id="3.50.30.30:FF:000045">
    <property type="entry name" value="Predicted protein"/>
    <property type="match status" value="1"/>
</dbReference>
<reference evidence="6" key="1">
    <citation type="submission" date="2019-08" db="EMBL/GenBank/DDBJ databases">
        <title>The improved chromosome-level genome for the pearl oyster Pinctada fucata martensii using PacBio sequencing and Hi-C.</title>
        <authorList>
            <person name="Zheng Z."/>
        </authorList>
    </citation>
    <scope>NUCLEOTIDE SEQUENCE</scope>
    <source>
        <strain evidence="6">ZZ-2019</strain>
        <tissue evidence="6">Adductor muscle</tissue>
    </source>
</reference>
<comment type="caution">
    <text evidence="6">The sequence shown here is derived from an EMBL/GenBank/DDBJ whole genome shotgun (WGS) entry which is preliminary data.</text>
</comment>
<feature type="domain" description="PA" evidence="3">
    <location>
        <begin position="209"/>
        <end position="287"/>
    </location>
</feature>
<keyword evidence="7" id="KW-1185">Reference proteome</keyword>
<dbReference type="GO" id="GO:0004180">
    <property type="term" value="F:carboxypeptidase activity"/>
    <property type="evidence" value="ECO:0007669"/>
    <property type="project" value="TreeGrafter"/>
</dbReference>
<dbReference type="InterPro" id="IPR046450">
    <property type="entry name" value="PA_dom_sf"/>
</dbReference>
<dbReference type="Pfam" id="PF04389">
    <property type="entry name" value="Peptidase_M28"/>
    <property type="match status" value="1"/>
</dbReference>
<proteinExistence type="inferred from homology"/>
<comment type="similarity">
    <text evidence="1">Belongs to the peptidase M28 family. M28B subfamily.</text>
</comment>
<dbReference type="InterPro" id="IPR003137">
    <property type="entry name" value="PA_domain"/>
</dbReference>
<keyword evidence="2" id="KW-0812">Transmembrane</keyword>
<dbReference type="InterPro" id="IPR039373">
    <property type="entry name" value="Peptidase_M28B"/>
</dbReference>
<dbReference type="FunFam" id="3.40.630.10:FF:000101">
    <property type="entry name" value="N-acetylated alpha-linked acidic dipeptidase like 1"/>
    <property type="match status" value="1"/>
</dbReference>
<feature type="domain" description="Transferrin receptor-like dimerisation" evidence="4">
    <location>
        <begin position="684"/>
        <end position="769"/>
    </location>
</feature>
<organism evidence="6 7">
    <name type="scientific">Pinctada imbricata</name>
    <name type="common">Atlantic pearl-oyster</name>
    <name type="synonym">Pinctada martensii</name>
    <dbReference type="NCBI Taxonomy" id="66713"/>
    <lineage>
        <taxon>Eukaryota</taxon>
        <taxon>Metazoa</taxon>
        <taxon>Spiralia</taxon>
        <taxon>Lophotrochozoa</taxon>
        <taxon>Mollusca</taxon>
        <taxon>Bivalvia</taxon>
        <taxon>Autobranchia</taxon>
        <taxon>Pteriomorphia</taxon>
        <taxon>Pterioida</taxon>
        <taxon>Pterioidea</taxon>
        <taxon>Pteriidae</taxon>
        <taxon>Pinctada</taxon>
    </lineage>
</organism>
<dbReference type="Pfam" id="PF04253">
    <property type="entry name" value="TFR_dimer"/>
    <property type="match status" value="1"/>
</dbReference>
<keyword evidence="2" id="KW-0472">Membrane</keyword>
<keyword evidence="2" id="KW-1133">Transmembrane helix</keyword>
<dbReference type="SUPFAM" id="SSF52025">
    <property type="entry name" value="PA domain"/>
    <property type="match status" value="1"/>
</dbReference>
<evidence type="ECO:0008006" key="8">
    <source>
        <dbReference type="Google" id="ProtNLM"/>
    </source>
</evidence>
<evidence type="ECO:0000313" key="6">
    <source>
        <dbReference type="EMBL" id="KAK3100468.1"/>
    </source>
</evidence>
<dbReference type="Gene3D" id="3.50.30.30">
    <property type="match status" value="1"/>
</dbReference>
<name>A0AA88YJD7_PINIB</name>
<dbReference type="InterPro" id="IPR007365">
    <property type="entry name" value="TFR-like_dimer_dom"/>
</dbReference>
<evidence type="ECO:0000259" key="4">
    <source>
        <dbReference type="Pfam" id="PF04253"/>
    </source>
</evidence>
<gene>
    <name evidence="6" type="ORF">FSP39_020540</name>
</gene>
<evidence type="ECO:0000256" key="2">
    <source>
        <dbReference type="SAM" id="Phobius"/>
    </source>
</evidence>
<evidence type="ECO:0000313" key="7">
    <source>
        <dbReference type="Proteomes" id="UP001186944"/>
    </source>
</evidence>
<dbReference type="EMBL" id="VSWD01000006">
    <property type="protein sequence ID" value="KAK3100468.1"/>
    <property type="molecule type" value="Genomic_DNA"/>
</dbReference>
<dbReference type="PANTHER" id="PTHR10404:SF46">
    <property type="entry name" value="VACUOLAR PROTEIN SORTING-ASSOCIATED PROTEIN 70"/>
    <property type="match status" value="1"/>
</dbReference>
<dbReference type="SUPFAM" id="SSF53187">
    <property type="entry name" value="Zn-dependent exopeptidases"/>
    <property type="match status" value="1"/>
</dbReference>
<sequence length="781" mass="88571">MPPKGKYVAGKQVSRWDAESDNVDIEYKHLENSATPPPRFFSGRKGAALKGLLLLVVFLVGLILGYIIRRNVKEKLMSSSTTKPANHEGIIQDYDEGLCKHIQDDLRDKTNIDDHISHWASSRLSATGTTLRLVGYARAMWADEPVDEIRWSNYTVLLSYAKFWQSDETFILRLRESSNHSVVYQTRYDNMTNNLFEMPFNAYSPSKSVKGQLVYANYGSKTDFQKLKSLNVSVEGKIVVAKYGKIHPANKVKHAEDNSALGMMLYPDPLDFANNSTSVYPSTWWMPEWAVPTHHVRHQLIGDPQTPGYAAIKGVYSLPTTSSSCVGCPKIPVISVSYKDAREYLRDMKGPAVPDSWIGGLGIPYETGPGHSDNSLINITVNNVLEQRCIYNLIAVIRGKVEPDKYVIVGAHYDSWTRGAVDGSSEFAVMSELIRSFSYTRKNTGWRPRRTIIFALWDASKYGHVGSFEWVQENEKLLKYKAVAYINLDTIVRGNYSFCAESSPTLFGMIQSAADTVQCADPDYPEKSVLDMWRMKFPDLNNSSMPRRLSLQGDSDHSPFSYYLGVPSVSPAFTYNTKKYKNLPNYPAYNTLADTKEYLTEFTDRNYTLHVKVTQIIADAILRLADSAFLPHKLRPLHDVMLNGKGELLRLYKTVYSAASLENYTITMYNEKQEYTISKCLSYSEPALDDYNEILLQIPQVFISNTGLPGYPQYRNLLEAPHPENLYETQLFPGVVWTTIKAIETQEWKEVKVQFSLLTLAIREAAIILEQSIEKYDRSEL</sequence>
<evidence type="ECO:0000256" key="1">
    <source>
        <dbReference type="ARBA" id="ARBA00005634"/>
    </source>
</evidence>
<protein>
    <recommendedName>
        <fullName evidence="8">N-acetylated-alpha-linked acidic dipeptidase 2</fullName>
    </recommendedName>
</protein>
<dbReference type="Pfam" id="PF02225">
    <property type="entry name" value="PA"/>
    <property type="match status" value="1"/>
</dbReference>
<dbReference type="InterPro" id="IPR036757">
    <property type="entry name" value="TFR-like_dimer_dom_sf"/>
</dbReference>
<dbReference type="SUPFAM" id="SSF47672">
    <property type="entry name" value="Transferrin receptor-like dimerisation domain"/>
    <property type="match status" value="1"/>
</dbReference>
<dbReference type="Proteomes" id="UP001186944">
    <property type="component" value="Unassembled WGS sequence"/>
</dbReference>
<feature type="domain" description="Peptidase M28" evidence="5">
    <location>
        <begin position="392"/>
        <end position="580"/>
    </location>
</feature>
<evidence type="ECO:0000259" key="3">
    <source>
        <dbReference type="Pfam" id="PF02225"/>
    </source>
</evidence>
<dbReference type="AlphaFoldDB" id="A0AA88YJD7"/>
<dbReference type="Gene3D" id="3.40.630.10">
    <property type="entry name" value="Zn peptidases"/>
    <property type="match status" value="1"/>
</dbReference>
<dbReference type="Gene3D" id="1.20.930.40">
    <property type="entry name" value="Transferrin receptor-like, dimerisation domain"/>
    <property type="match status" value="1"/>
</dbReference>
<evidence type="ECO:0000259" key="5">
    <source>
        <dbReference type="Pfam" id="PF04389"/>
    </source>
</evidence>